<name>A0ACB0JFV7_TRIPR</name>
<accession>A0ACB0JFV7</accession>
<dbReference type="Proteomes" id="UP001177021">
    <property type="component" value="Unassembled WGS sequence"/>
</dbReference>
<proteinExistence type="predicted"/>
<evidence type="ECO:0000313" key="1">
    <source>
        <dbReference type="EMBL" id="CAJ2643145.1"/>
    </source>
</evidence>
<evidence type="ECO:0000313" key="2">
    <source>
        <dbReference type="Proteomes" id="UP001177021"/>
    </source>
</evidence>
<reference evidence="1" key="1">
    <citation type="submission" date="2023-10" db="EMBL/GenBank/DDBJ databases">
        <authorList>
            <person name="Rodriguez Cubillos JULIANA M."/>
            <person name="De Vega J."/>
        </authorList>
    </citation>
    <scope>NUCLEOTIDE SEQUENCE</scope>
</reference>
<comment type="caution">
    <text evidence="1">The sequence shown here is derived from an EMBL/GenBank/DDBJ whole genome shotgun (WGS) entry which is preliminary data.</text>
</comment>
<protein>
    <submittedName>
        <fullName evidence="1">Uncharacterized protein</fullName>
    </submittedName>
</protein>
<gene>
    <name evidence="1" type="ORF">MILVUS5_LOCUS12453</name>
</gene>
<organism evidence="1 2">
    <name type="scientific">Trifolium pratense</name>
    <name type="common">Red clover</name>
    <dbReference type="NCBI Taxonomy" id="57577"/>
    <lineage>
        <taxon>Eukaryota</taxon>
        <taxon>Viridiplantae</taxon>
        <taxon>Streptophyta</taxon>
        <taxon>Embryophyta</taxon>
        <taxon>Tracheophyta</taxon>
        <taxon>Spermatophyta</taxon>
        <taxon>Magnoliopsida</taxon>
        <taxon>eudicotyledons</taxon>
        <taxon>Gunneridae</taxon>
        <taxon>Pentapetalae</taxon>
        <taxon>rosids</taxon>
        <taxon>fabids</taxon>
        <taxon>Fabales</taxon>
        <taxon>Fabaceae</taxon>
        <taxon>Papilionoideae</taxon>
        <taxon>50 kb inversion clade</taxon>
        <taxon>NPAAA clade</taxon>
        <taxon>Hologalegina</taxon>
        <taxon>IRL clade</taxon>
        <taxon>Trifolieae</taxon>
        <taxon>Trifolium</taxon>
    </lineage>
</organism>
<dbReference type="EMBL" id="CASHSV030000034">
    <property type="protein sequence ID" value="CAJ2643145.1"/>
    <property type="molecule type" value="Genomic_DNA"/>
</dbReference>
<keyword evidence="2" id="KW-1185">Reference proteome</keyword>
<sequence>MMAMPRVSNSSLQKDNDSFFLAFLYILLAGLFRSILFPFERISCLFAKLIDVEEEQEDNTEPNHRRNNHLMVFSKKAKKSRVNALPLVSSSSTRAPSKDHDSVPAKLKDVVGEEPSTDSVPKGIIRCEALNSNGAVKTGDDQSSTTISALELLKTSGADNVVGEEDNTDSIPNVASLTNRDIFKMWCTMNSVTYPSKKEEDRRFRIFQEALALARPPVPEGEQEDNTDSFCRQDVLEEEEEEEEEDNTDSVPDVASLSQQDLFKMWCTMCSITHPSKKEKNSGSVSSGKLLHAPPPPPPQQLPLVPILSLTQIEP</sequence>